<dbReference type="Gene3D" id="3.40.50.2000">
    <property type="entry name" value="Glycogen Phosphorylase B"/>
    <property type="match status" value="2"/>
</dbReference>
<proteinExistence type="predicted"/>
<dbReference type="InterPro" id="IPR028098">
    <property type="entry name" value="Glyco_trans_4-like_N"/>
</dbReference>
<reference evidence="4" key="1">
    <citation type="submission" date="2017-10" db="EMBL/GenBank/DDBJ databases">
        <authorList>
            <person name="Frank J."/>
        </authorList>
    </citation>
    <scope>NUCLEOTIDE SEQUENCE [LARGE SCALE GENOMIC DNA]</scope>
</reference>
<dbReference type="Pfam" id="PF13477">
    <property type="entry name" value="Glyco_trans_4_2"/>
    <property type="match status" value="1"/>
</dbReference>
<dbReference type="OrthoDB" id="9772485at2"/>
<evidence type="ECO:0000259" key="2">
    <source>
        <dbReference type="Pfam" id="PF13477"/>
    </source>
</evidence>
<sequence>MARVLVLGSFAESLVNFRGALLKDFVSLGHEVYACAPNASKEIRDKLSQLGVEYRDVYLSRTGMNPLSDVRTFLSLYNLMRRTKPDIFLGYTIKPVLYGSLAARLTGVSGIFSIITGLGYAFSRRNLRQRFIGAIARFLYKISLNCNQKIYFQNPDDCNYFNRLGLLRRAGQAVLINGSGVNVSDFKMMPVPTDVSFLLIARLLKDKGIYEYVEAARIVKAKYPDVVFRLVGWIDENPDSIKKKDLNLWIADGIIDYLGKLDDVRPAITASSVYALPSYYGEGTPRTVLEAMAMGRPVVTTDAPGCRETVREGENGFLVPVKDVKALACAMERFILRPELIEKMGRRSREIAVEKYDVHKVNAVIMKTMGLHSEKIV</sequence>
<accession>A0A2C9CCT6</accession>
<gene>
    <name evidence="3" type="ORF">KSMBR1_0882</name>
</gene>
<evidence type="ECO:0000313" key="4">
    <source>
        <dbReference type="Proteomes" id="UP000221734"/>
    </source>
</evidence>
<dbReference type="SUPFAM" id="SSF53756">
    <property type="entry name" value="UDP-Glycosyltransferase/glycogen phosphorylase"/>
    <property type="match status" value="1"/>
</dbReference>
<feature type="domain" description="Glycosyl transferase family 1" evidence="1">
    <location>
        <begin position="196"/>
        <end position="350"/>
    </location>
</feature>
<dbReference type="EMBL" id="LT934425">
    <property type="protein sequence ID" value="SOH03393.1"/>
    <property type="molecule type" value="Genomic_DNA"/>
</dbReference>
<dbReference type="GO" id="GO:0016757">
    <property type="term" value="F:glycosyltransferase activity"/>
    <property type="evidence" value="ECO:0007669"/>
    <property type="project" value="InterPro"/>
</dbReference>
<dbReference type="PANTHER" id="PTHR12526:SF638">
    <property type="entry name" value="SPORE COAT PROTEIN SA"/>
    <property type="match status" value="1"/>
</dbReference>
<dbReference type="Proteomes" id="UP000221734">
    <property type="component" value="Chromosome Kuenenia_stuttgartiensis_MBR1"/>
</dbReference>
<name>A0A2C9CCT6_KUEST</name>
<dbReference type="Pfam" id="PF00534">
    <property type="entry name" value="Glycos_transf_1"/>
    <property type="match status" value="1"/>
</dbReference>
<dbReference type="InterPro" id="IPR001296">
    <property type="entry name" value="Glyco_trans_1"/>
</dbReference>
<dbReference type="PANTHER" id="PTHR12526">
    <property type="entry name" value="GLYCOSYLTRANSFERASE"/>
    <property type="match status" value="1"/>
</dbReference>
<organism evidence="3 4">
    <name type="scientific">Kuenenia stuttgartiensis</name>
    <dbReference type="NCBI Taxonomy" id="174633"/>
    <lineage>
        <taxon>Bacteria</taxon>
        <taxon>Pseudomonadati</taxon>
        <taxon>Planctomycetota</taxon>
        <taxon>Candidatus Brocadiia</taxon>
        <taxon>Candidatus Brocadiales</taxon>
        <taxon>Candidatus Brocadiaceae</taxon>
        <taxon>Candidatus Kuenenia</taxon>
    </lineage>
</organism>
<keyword evidence="4" id="KW-1185">Reference proteome</keyword>
<dbReference type="KEGG" id="kst:KSMBR1_0882"/>
<evidence type="ECO:0000313" key="3">
    <source>
        <dbReference type="EMBL" id="SOH03393.1"/>
    </source>
</evidence>
<evidence type="ECO:0008006" key="5">
    <source>
        <dbReference type="Google" id="ProtNLM"/>
    </source>
</evidence>
<dbReference type="CDD" id="cd03808">
    <property type="entry name" value="GT4_CapM-like"/>
    <property type="match status" value="1"/>
</dbReference>
<dbReference type="RefSeq" id="WP_099324241.1">
    <property type="nucleotide sequence ID" value="NZ_LT934425.1"/>
</dbReference>
<protein>
    <recommendedName>
        <fullName evidence="5">Glycosyltransferase family 1 protein</fullName>
    </recommendedName>
</protein>
<feature type="domain" description="Glycosyltransferase subfamily 4-like N-terminal" evidence="2">
    <location>
        <begin position="30"/>
        <end position="154"/>
    </location>
</feature>
<evidence type="ECO:0000259" key="1">
    <source>
        <dbReference type="Pfam" id="PF00534"/>
    </source>
</evidence>
<dbReference type="AlphaFoldDB" id="A0A2C9CCT6"/>